<evidence type="ECO:0000313" key="3">
    <source>
        <dbReference type="EMBL" id="ARU55215.1"/>
    </source>
</evidence>
<dbReference type="OrthoDB" id="9808398at2"/>
<dbReference type="SUPFAM" id="SSF53474">
    <property type="entry name" value="alpha/beta-Hydrolases"/>
    <property type="match status" value="1"/>
</dbReference>
<dbReference type="InterPro" id="IPR000073">
    <property type="entry name" value="AB_hydrolase_1"/>
</dbReference>
<dbReference type="Gene3D" id="3.40.50.1820">
    <property type="entry name" value="alpha/beta hydrolase"/>
    <property type="match status" value="1"/>
</dbReference>
<keyword evidence="4" id="KW-1185">Reference proteome</keyword>
<feature type="domain" description="AB hydrolase-1" evidence="2">
    <location>
        <begin position="45"/>
        <end position="162"/>
    </location>
</feature>
<dbReference type="PANTHER" id="PTHR43433">
    <property type="entry name" value="HYDROLASE, ALPHA/BETA FOLD FAMILY PROTEIN"/>
    <property type="match status" value="1"/>
</dbReference>
<dbReference type="Proteomes" id="UP000196027">
    <property type="component" value="Chromosome"/>
</dbReference>
<organism evidence="3 4">
    <name type="scientific">Oleiphilus messinensis</name>
    <dbReference type="NCBI Taxonomy" id="141451"/>
    <lineage>
        <taxon>Bacteria</taxon>
        <taxon>Pseudomonadati</taxon>
        <taxon>Pseudomonadota</taxon>
        <taxon>Gammaproteobacteria</taxon>
        <taxon>Oceanospirillales</taxon>
        <taxon>Oleiphilaceae</taxon>
        <taxon>Oleiphilus</taxon>
    </lineage>
</organism>
<dbReference type="RefSeq" id="WP_087460342.1">
    <property type="nucleotide sequence ID" value="NZ_CP021425.1"/>
</dbReference>
<dbReference type="PANTHER" id="PTHR43433:SF5">
    <property type="entry name" value="AB HYDROLASE-1 DOMAIN-CONTAINING PROTEIN"/>
    <property type="match status" value="1"/>
</dbReference>
<accession>A0A1Y0I6R4</accession>
<evidence type="ECO:0000256" key="1">
    <source>
        <dbReference type="SAM" id="SignalP"/>
    </source>
</evidence>
<dbReference type="InterPro" id="IPR029058">
    <property type="entry name" value="AB_hydrolase_fold"/>
</dbReference>
<protein>
    <submittedName>
        <fullName evidence="3">Alpha/beta hydrolase fold protein</fullName>
    </submittedName>
</protein>
<feature type="chain" id="PRO_5012665851" evidence="1">
    <location>
        <begin position="26"/>
        <end position="275"/>
    </location>
</feature>
<gene>
    <name evidence="3" type="ORF">OLMES_1130</name>
</gene>
<reference evidence="3 4" key="1">
    <citation type="submission" date="2017-05" db="EMBL/GenBank/DDBJ databases">
        <title>Genomic insights into alkan degradation activity of Oleiphilus messinensis.</title>
        <authorList>
            <person name="Kozyavkin S.A."/>
            <person name="Slesarev A.I."/>
            <person name="Golyshin P.N."/>
            <person name="Korzhenkov A."/>
            <person name="Golyshina O.N."/>
            <person name="Toshchakov S.V."/>
        </authorList>
    </citation>
    <scope>NUCLEOTIDE SEQUENCE [LARGE SCALE GENOMIC DNA]</scope>
    <source>
        <strain evidence="3 4">ME102</strain>
    </source>
</reference>
<keyword evidence="3" id="KW-0378">Hydrolase</keyword>
<proteinExistence type="predicted"/>
<name>A0A1Y0I6R4_9GAMM</name>
<dbReference type="InterPro" id="IPR050471">
    <property type="entry name" value="AB_hydrolase"/>
</dbReference>
<sequence length="275" mass="30580">MNKNNDLIRCILFLVFIFSNSQVSAGSVQINGIELYYEIHGSGTPLVLLHGGYDDSDMWQVETWILAAHYQVIEIDSRGHGRSTDSDAPITYELMADDTLKLLDHLNIANAHFVGWSDGAVIASYIAANQPQRVNQLVLFGAAYQQDAYIELFDFVLSNKGVFDLFVDNTFGLKYRATSPTPGYWPIFRDKLYTLWRSPCYFAEAAQGHCLESLQRISAPTLVVAGELEIIKASHTQAIAQSIPGASLKTVAFAGHFLPKFRPVTSANIVMNFLH</sequence>
<evidence type="ECO:0000313" key="4">
    <source>
        <dbReference type="Proteomes" id="UP000196027"/>
    </source>
</evidence>
<dbReference type="AlphaFoldDB" id="A0A1Y0I6R4"/>
<dbReference type="KEGG" id="ome:OLMES_1130"/>
<dbReference type="Pfam" id="PF00561">
    <property type="entry name" value="Abhydrolase_1"/>
    <property type="match status" value="1"/>
</dbReference>
<dbReference type="EMBL" id="CP021425">
    <property type="protein sequence ID" value="ARU55215.1"/>
    <property type="molecule type" value="Genomic_DNA"/>
</dbReference>
<dbReference type="GO" id="GO:0004806">
    <property type="term" value="F:triacylglycerol lipase activity"/>
    <property type="evidence" value="ECO:0007669"/>
    <property type="project" value="TreeGrafter"/>
</dbReference>
<feature type="signal peptide" evidence="1">
    <location>
        <begin position="1"/>
        <end position="25"/>
    </location>
</feature>
<evidence type="ECO:0000259" key="2">
    <source>
        <dbReference type="Pfam" id="PF00561"/>
    </source>
</evidence>
<keyword evidence="1" id="KW-0732">Signal</keyword>
<dbReference type="GO" id="GO:0046503">
    <property type="term" value="P:glycerolipid catabolic process"/>
    <property type="evidence" value="ECO:0007669"/>
    <property type="project" value="TreeGrafter"/>
</dbReference>